<dbReference type="Pfam" id="PF03372">
    <property type="entry name" value="Exo_endo_phos"/>
    <property type="match status" value="1"/>
</dbReference>
<accession>A0AAQ3TA19</accession>
<dbReference type="EMBL" id="CP144748">
    <property type="protein sequence ID" value="WVZ69708.1"/>
    <property type="molecule type" value="Genomic_DNA"/>
</dbReference>
<evidence type="ECO:0000313" key="3">
    <source>
        <dbReference type="Proteomes" id="UP001341281"/>
    </source>
</evidence>
<dbReference type="Gene3D" id="3.60.10.10">
    <property type="entry name" value="Endonuclease/exonuclease/phosphatase"/>
    <property type="match status" value="1"/>
</dbReference>
<dbReference type="InterPro" id="IPR005135">
    <property type="entry name" value="Endo/exonuclease/phosphatase"/>
</dbReference>
<dbReference type="Proteomes" id="UP001341281">
    <property type="component" value="Chromosome 04"/>
</dbReference>
<evidence type="ECO:0000313" key="2">
    <source>
        <dbReference type="EMBL" id="WVZ69708.1"/>
    </source>
</evidence>
<feature type="domain" description="Endonuclease/exonuclease/phosphatase" evidence="1">
    <location>
        <begin position="8"/>
        <end position="212"/>
    </location>
</feature>
<organism evidence="2 3">
    <name type="scientific">Paspalum notatum var. saurae</name>
    <dbReference type="NCBI Taxonomy" id="547442"/>
    <lineage>
        <taxon>Eukaryota</taxon>
        <taxon>Viridiplantae</taxon>
        <taxon>Streptophyta</taxon>
        <taxon>Embryophyta</taxon>
        <taxon>Tracheophyta</taxon>
        <taxon>Spermatophyta</taxon>
        <taxon>Magnoliopsida</taxon>
        <taxon>Liliopsida</taxon>
        <taxon>Poales</taxon>
        <taxon>Poaceae</taxon>
        <taxon>PACMAD clade</taxon>
        <taxon>Panicoideae</taxon>
        <taxon>Andropogonodae</taxon>
        <taxon>Paspaleae</taxon>
        <taxon>Paspalinae</taxon>
        <taxon>Paspalum</taxon>
    </lineage>
</organism>
<dbReference type="SUPFAM" id="SSF56219">
    <property type="entry name" value="DNase I-like"/>
    <property type="match status" value="1"/>
</dbReference>
<dbReference type="InterPro" id="IPR036691">
    <property type="entry name" value="Endo/exonu/phosph_ase_sf"/>
</dbReference>
<keyword evidence="3" id="KW-1185">Reference proteome</keyword>
<evidence type="ECO:0000259" key="1">
    <source>
        <dbReference type="Pfam" id="PF03372"/>
    </source>
</evidence>
<dbReference type="PANTHER" id="PTHR33116">
    <property type="entry name" value="REVERSE TRANSCRIPTASE ZINC-BINDING DOMAIN-CONTAINING PROTEIN-RELATED-RELATED"/>
    <property type="match status" value="1"/>
</dbReference>
<gene>
    <name evidence="2" type="ORF">U9M48_018453</name>
</gene>
<name>A0AAQ3TA19_PASNO</name>
<proteinExistence type="predicted"/>
<dbReference type="AlphaFoldDB" id="A0AAQ3TA19"/>
<dbReference type="PANTHER" id="PTHR33116:SF86">
    <property type="entry name" value="REVERSE TRANSCRIPTASE DOMAIN-CONTAINING PROTEIN"/>
    <property type="match status" value="1"/>
</dbReference>
<protein>
    <recommendedName>
        <fullName evidence="1">Endonuclease/exonuclease/phosphatase domain-containing protein</fullName>
    </recommendedName>
</protein>
<sequence length="631" mass="72417">MESNHEPLARVFTSTKAKVIFISETRKQNINIDKLKSKLSFDHAHIVPSVGLSRGLWLLWNDDFNLNVISTSPNYILAEAIYLPSASRFSLVCIYGDPHHSRTYQIWQNVLSFVVNYPNTPVLCMGDMNNIMNAREKLGPNPANCARISNFSSWIKECGPFSYHGPAYTWTNKRFSSYPTFERLDRCFANAEWTVLFPNTSVHHLPMLYSDHCPILTTMDSPRQKEQTPTLHNHRSQALLIQQHHDIMQKNEDYHRQRVKKIWVTMGDRNTTIFPKDGNYLTTNEQMAWCFKSYFINLFTSQLSDFPQQAQGPNDLLETTPITDAFTGSTPTAQETWSIVKDMRSDAAQGPDGFNAAYLKMWYNSSTISTTQQRCLRDSTKPTLRWSQKAFMLKIELAKAFDRIEWRLILKALHKRGFSDHFCRMIHECLSTSSFSDAMSQGHLNGITLGRNCPPIHSLMFANDLIVCGQTTLEEVNTIKQIIDSFCNASGHTLNWAKSSIMFNKLVTQQQKNMATPFFLLINQTAAYNFILNKFRSKLTGLKADTLSHVGHLVYINSVLASIPIYYMTNILFPKDFLGKITSIIRNFWWKENQQEGITKPICFRAWEDICQSKHMGGLGIKNISMSIKVW</sequence>
<reference evidence="2 3" key="1">
    <citation type="submission" date="2024-02" db="EMBL/GenBank/DDBJ databases">
        <title>High-quality chromosome-scale genome assembly of Pensacola bahiagrass (Paspalum notatum Flugge var. saurae).</title>
        <authorList>
            <person name="Vega J.M."/>
            <person name="Podio M."/>
            <person name="Orjuela J."/>
            <person name="Siena L.A."/>
            <person name="Pessino S.C."/>
            <person name="Combes M.C."/>
            <person name="Mariac C."/>
            <person name="Albertini E."/>
            <person name="Pupilli F."/>
            <person name="Ortiz J.P.A."/>
            <person name="Leblanc O."/>
        </authorList>
    </citation>
    <scope>NUCLEOTIDE SEQUENCE [LARGE SCALE GENOMIC DNA]</scope>
    <source>
        <strain evidence="2">R1</strain>
        <tissue evidence="2">Leaf</tissue>
    </source>
</reference>